<dbReference type="Proteomes" id="UP000709295">
    <property type="component" value="Unassembled WGS sequence"/>
</dbReference>
<evidence type="ECO:0000256" key="2">
    <source>
        <dbReference type="ARBA" id="ARBA00001966"/>
    </source>
</evidence>
<dbReference type="Pfam" id="PF01145">
    <property type="entry name" value="Band_7"/>
    <property type="match status" value="1"/>
</dbReference>
<dbReference type="PROSITE" id="PS51379">
    <property type="entry name" value="4FE4S_FER_2"/>
    <property type="match status" value="1"/>
</dbReference>
<dbReference type="FunFam" id="1.10.1060.10:FF:000001">
    <property type="entry name" value="Succinate dehydrogenase iron-sulfur subunit SdhB"/>
    <property type="match status" value="1"/>
</dbReference>
<dbReference type="EC" id="1.3.5.1" evidence="6"/>
<keyword evidence="16" id="KW-0003">3Fe-4S</keyword>
<evidence type="ECO:0000256" key="15">
    <source>
        <dbReference type="ARBA" id="ARBA00023014"/>
    </source>
</evidence>
<dbReference type="PANTHER" id="PTHR23222:SF0">
    <property type="entry name" value="PROHIBITIN 1"/>
    <property type="match status" value="1"/>
</dbReference>
<accession>A0A8J5MA57</accession>
<dbReference type="GO" id="GO:0005739">
    <property type="term" value="C:mitochondrion"/>
    <property type="evidence" value="ECO:0007669"/>
    <property type="project" value="TreeGrafter"/>
</dbReference>
<evidence type="ECO:0000256" key="18">
    <source>
        <dbReference type="ARBA" id="ARBA00034078"/>
    </source>
</evidence>
<comment type="cofactor">
    <cofactor evidence="1">
        <name>[3Fe-4S] cluster</name>
        <dbReference type="ChEBI" id="CHEBI:21137"/>
    </cofactor>
</comment>
<dbReference type="Pfam" id="PF13534">
    <property type="entry name" value="Fer4_17"/>
    <property type="match status" value="1"/>
</dbReference>
<name>A0A8J5MA57_9STRA</name>
<evidence type="ECO:0000256" key="13">
    <source>
        <dbReference type="ARBA" id="ARBA00023002"/>
    </source>
</evidence>
<evidence type="ECO:0000256" key="19">
    <source>
        <dbReference type="ARBA" id="ARBA00049220"/>
    </source>
</evidence>
<evidence type="ECO:0000313" key="22">
    <source>
        <dbReference type="Proteomes" id="UP000709295"/>
    </source>
</evidence>
<evidence type="ECO:0000256" key="8">
    <source>
        <dbReference type="ARBA" id="ARBA00022485"/>
    </source>
</evidence>
<keyword evidence="11" id="KW-0479">Metal-binding</keyword>
<evidence type="ECO:0000256" key="4">
    <source>
        <dbReference type="ARBA" id="ARBA00009433"/>
    </source>
</evidence>
<dbReference type="InterPro" id="IPR004489">
    <property type="entry name" value="Succ_DH/fum_Rdtase_Fe-S"/>
</dbReference>
<keyword evidence="8" id="KW-0004">4Fe-4S</keyword>
<evidence type="ECO:0000256" key="3">
    <source>
        <dbReference type="ARBA" id="ARBA00005163"/>
    </source>
</evidence>
<comment type="similarity">
    <text evidence="5">Belongs to the prohibitin family.</text>
</comment>
<evidence type="ECO:0000256" key="9">
    <source>
        <dbReference type="ARBA" id="ARBA00022532"/>
    </source>
</evidence>
<keyword evidence="14" id="KW-0408">Iron</keyword>
<proteinExistence type="inferred from homology"/>
<evidence type="ECO:0000256" key="14">
    <source>
        <dbReference type="ARBA" id="ARBA00023004"/>
    </source>
</evidence>
<dbReference type="PROSITE" id="PS00198">
    <property type="entry name" value="4FE4S_FER_1"/>
    <property type="match status" value="1"/>
</dbReference>
<gene>
    <name evidence="21" type="ORF">JG688_00000558</name>
</gene>
<dbReference type="InterPro" id="IPR001107">
    <property type="entry name" value="Band_7"/>
</dbReference>
<organism evidence="21 22">
    <name type="scientific">Phytophthora aleatoria</name>
    <dbReference type="NCBI Taxonomy" id="2496075"/>
    <lineage>
        <taxon>Eukaryota</taxon>
        <taxon>Sar</taxon>
        <taxon>Stramenopiles</taxon>
        <taxon>Oomycota</taxon>
        <taxon>Peronosporomycetes</taxon>
        <taxon>Peronosporales</taxon>
        <taxon>Peronosporaceae</taxon>
        <taxon>Phytophthora</taxon>
    </lineage>
</organism>
<comment type="cofactor">
    <cofactor evidence="18">
        <name>[2Fe-2S] cluster</name>
        <dbReference type="ChEBI" id="CHEBI:190135"/>
    </cofactor>
</comment>
<evidence type="ECO:0000259" key="20">
    <source>
        <dbReference type="PROSITE" id="PS51379"/>
    </source>
</evidence>
<comment type="similarity">
    <text evidence="4">Belongs to the succinate dehydrogenase/fumarate reductase iron-sulfur protein family.</text>
</comment>
<evidence type="ECO:0000256" key="5">
    <source>
        <dbReference type="ARBA" id="ARBA00009658"/>
    </source>
</evidence>
<keyword evidence="7" id="KW-0813">Transport</keyword>
<evidence type="ECO:0000256" key="16">
    <source>
        <dbReference type="ARBA" id="ARBA00023291"/>
    </source>
</evidence>
<dbReference type="InterPro" id="IPR017900">
    <property type="entry name" value="4Fe4S_Fe_S_CS"/>
</dbReference>
<comment type="cofactor">
    <cofactor evidence="2">
        <name>[4Fe-4S] cluster</name>
        <dbReference type="ChEBI" id="CHEBI:49883"/>
    </cofactor>
</comment>
<evidence type="ECO:0000256" key="11">
    <source>
        <dbReference type="ARBA" id="ARBA00022723"/>
    </source>
</evidence>
<comment type="caution">
    <text evidence="21">The sequence shown here is derived from an EMBL/GenBank/DDBJ whole genome shotgun (WGS) entry which is preliminary data.</text>
</comment>
<dbReference type="PANTHER" id="PTHR23222">
    <property type="entry name" value="PROHIBITIN"/>
    <property type="match status" value="1"/>
</dbReference>
<dbReference type="GO" id="GO:0051539">
    <property type="term" value="F:4 iron, 4 sulfur cluster binding"/>
    <property type="evidence" value="ECO:0007669"/>
    <property type="project" value="UniProtKB-KW"/>
</dbReference>
<dbReference type="GO" id="GO:0006099">
    <property type="term" value="P:tricarboxylic acid cycle"/>
    <property type="evidence" value="ECO:0007669"/>
    <property type="project" value="UniProtKB-KW"/>
</dbReference>
<comment type="catalytic activity">
    <reaction evidence="19">
        <text>a quinone + succinate = fumarate + a quinol</text>
        <dbReference type="Rhea" id="RHEA:40523"/>
        <dbReference type="ChEBI" id="CHEBI:24646"/>
        <dbReference type="ChEBI" id="CHEBI:29806"/>
        <dbReference type="ChEBI" id="CHEBI:30031"/>
        <dbReference type="ChEBI" id="CHEBI:132124"/>
        <dbReference type="EC" id="1.3.5.1"/>
    </reaction>
</comment>
<keyword evidence="9" id="KW-0816">Tricarboxylic acid cycle</keyword>
<evidence type="ECO:0000313" key="21">
    <source>
        <dbReference type="EMBL" id="KAG6977225.1"/>
    </source>
</evidence>
<dbReference type="GO" id="GO:0051538">
    <property type="term" value="F:3 iron, 4 sulfur cluster binding"/>
    <property type="evidence" value="ECO:0007669"/>
    <property type="project" value="UniProtKB-KW"/>
</dbReference>
<keyword evidence="12" id="KW-0249">Electron transport</keyword>
<dbReference type="GO" id="GO:0046872">
    <property type="term" value="F:metal ion binding"/>
    <property type="evidence" value="ECO:0007669"/>
    <property type="project" value="UniProtKB-KW"/>
</dbReference>
<keyword evidence="10" id="KW-0001">2Fe-2S</keyword>
<dbReference type="SMART" id="SM00244">
    <property type="entry name" value="PHB"/>
    <property type="match status" value="1"/>
</dbReference>
<dbReference type="InterPro" id="IPR000163">
    <property type="entry name" value="Prohibitin"/>
</dbReference>
<evidence type="ECO:0000256" key="17">
    <source>
        <dbReference type="ARBA" id="ARBA00033304"/>
    </source>
</evidence>
<dbReference type="GO" id="GO:0051537">
    <property type="term" value="F:2 iron, 2 sulfur cluster binding"/>
    <property type="evidence" value="ECO:0007669"/>
    <property type="project" value="UniProtKB-KW"/>
</dbReference>
<reference evidence="21" key="1">
    <citation type="submission" date="2021-01" db="EMBL/GenBank/DDBJ databases">
        <title>Phytophthora aleatoria, a newly-described species from Pinus radiata is distinct from Phytophthora cactorum isolates based on comparative genomics.</title>
        <authorList>
            <person name="Mcdougal R."/>
            <person name="Panda P."/>
            <person name="Williams N."/>
            <person name="Studholme D.J."/>
        </authorList>
    </citation>
    <scope>NUCLEOTIDE SEQUENCE</scope>
    <source>
        <strain evidence="21">NZFS 4037</strain>
    </source>
</reference>
<dbReference type="GO" id="GO:0016020">
    <property type="term" value="C:membrane"/>
    <property type="evidence" value="ECO:0007669"/>
    <property type="project" value="InterPro"/>
</dbReference>
<feature type="domain" description="4Fe-4S ferredoxin-type" evidence="20">
    <location>
        <begin position="154"/>
        <end position="184"/>
    </location>
</feature>
<dbReference type="GO" id="GO:0008177">
    <property type="term" value="F:succinate dehydrogenase (quinone) activity"/>
    <property type="evidence" value="ECO:0007669"/>
    <property type="project" value="UniProtKB-EC"/>
</dbReference>
<evidence type="ECO:0000256" key="10">
    <source>
        <dbReference type="ARBA" id="ARBA00022714"/>
    </source>
</evidence>
<evidence type="ECO:0000256" key="6">
    <source>
        <dbReference type="ARBA" id="ARBA00012792"/>
    </source>
</evidence>
<keyword evidence="15" id="KW-0411">Iron-sulfur</keyword>
<keyword evidence="13" id="KW-0560">Oxidoreductase</keyword>
<dbReference type="InterPro" id="IPR017896">
    <property type="entry name" value="4Fe4S_Fe-S-bd"/>
</dbReference>
<dbReference type="NCBIfam" id="TIGR00384">
    <property type="entry name" value="dhsB"/>
    <property type="match status" value="1"/>
</dbReference>
<dbReference type="CDD" id="cd03401">
    <property type="entry name" value="SPFH_prohibitin"/>
    <property type="match status" value="1"/>
</dbReference>
<evidence type="ECO:0000256" key="12">
    <source>
        <dbReference type="ARBA" id="ARBA00022982"/>
    </source>
</evidence>
<dbReference type="GO" id="GO:0007005">
    <property type="term" value="P:mitochondrion organization"/>
    <property type="evidence" value="ECO:0007669"/>
    <property type="project" value="TreeGrafter"/>
</dbReference>
<evidence type="ECO:0000256" key="1">
    <source>
        <dbReference type="ARBA" id="ARBA00001927"/>
    </source>
</evidence>
<dbReference type="EMBL" id="JAENGY010000010">
    <property type="protein sequence ID" value="KAG6977225.1"/>
    <property type="molecule type" value="Genomic_DNA"/>
</dbReference>
<evidence type="ECO:0000256" key="7">
    <source>
        <dbReference type="ARBA" id="ARBA00022448"/>
    </source>
</evidence>
<sequence>MMLRAVGSKTGRATGLHSLSVPAYSLNLKSVAEKPKTVKYFKIYRWNPETKEKPYELTYPMDLNECGPMVLDALIKIKNEQDPTLATSTVVACVNPIKKNKGVVRIYPLPHMFVVRDLVVDLSNFYDQYASIEPWLHSIKPKGVEVEYLQSIEDRKKLDGLYECILCACCSTACPSYWWAQDKYLGPTALLQAFRWIEDSRDDHTAERLRVLDDAFKLYRCYTIMSCTHTCPKGLNPAQAIRKIMGRLNEMQSQSSINTIILNIGVAHATTVLHSEPPTIATKFPQRHSEPQNRHVYMAARFLNRVAGIATTVGIGGFCLQECIYDVDGGHRAVIFDRKDGILDKSVGEGTHFKIPFFQYPTILDVRSNYRLISSRTGTRDLQNVNISLRCLYRPNADNLSHIYAEYGSDYADRILPSVGNEVLKSIVAQYDAVELLARRDQVSQQIAKEMNDRCRNFFLLLDDVSITHLEYGPEFTRAVEQKQVAQQDAERQKFVVMRSEQERKAAVIKAEGESEAARLVSDAVAKSGSGFIEVQRIDAAREIAETLAKSRNVTYLPNQDGGNGGVLLGLQ</sequence>
<protein>
    <recommendedName>
        <fullName evidence="6">succinate dehydrogenase</fullName>
        <ecNumber evidence="6">1.3.5.1</ecNumber>
    </recommendedName>
    <alternativeName>
        <fullName evidence="17">Iron-sulfur subunit of complex II</fullName>
    </alternativeName>
</protein>
<comment type="pathway">
    <text evidence="3">Carbohydrate metabolism; tricarboxylic acid cycle.</text>
</comment>
<dbReference type="AlphaFoldDB" id="A0A8J5MA57"/>
<keyword evidence="22" id="KW-1185">Reference proteome</keyword>